<protein>
    <recommendedName>
        <fullName evidence="4">PA14 domain-containing protein</fullName>
    </recommendedName>
</protein>
<proteinExistence type="predicted"/>
<dbReference type="EMBL" id="JASMWN010000011">
    <property type="protein sequence ID" value="MDU9004987.1"/>
    <property type="molecule type" value="Genomic_DNA"/>
</dbReference>
<feature type="chain" id="PRO_5045096599" description="PA14 domain-containing protein" evidence="1">
    <location>
        <begin position="22"/>
        <end position="191"/>
    </location>
</feature>
<name>A0ABU3VFN0_9RHOB</name>
<sequence>MLRFLIGATFMLGMVCTSAMAAPLKLKPANPQPSSVKSGLNVSYGYSETKFKMLSRGKQILAANPKRGKPLRGLDYREKEFGELNLTATQPWYFAAKIKGYYRFDAPGVYDIEMYTNDGIDARIGGQRVGHISGITSGCETTVVTQVEAPVAGWYDLDILYFQNAGTSCLMMKAGPTGQKRSWVPNSAFGR</sequence>
<evidence type="ECO:0008006" key="4">
    <source>
        <dbReference type="Google" id="ProtNLM"/>
    </source>
</evidence>
<dbReference type="Proteomes" id="UP001255416">
    <property type="component" value="Unassembled WGS sequence"/>
</dbReference>
<evidence type="ECO:0000313" key="2">
    <source>
        <dbReference type="EMBL" id="MDU9004987.1"/>
    </source>
</evidence>
<dbReference type="RefSeq" id="WP_316777522.1">
    <property type="nucleotide sequence ID" value="NZ_JASMWN010000011.1"/>
</dbReference>
<evidence type="ECO:0000256" key="1">
    <source>
        <dbReference type="SAM" id="SignalP"/>
    </source>
</evidence>
<organism evidence="2 3">
    <name type="scientific">Sedimentitalea todarodis</name>
    <dbReference type="NCBI Taxonomy" id="1631240"/>
    <lineage>
        <taxon>Bacteria</taxon>
        <taxon>Pseudomonadati</taxon>
        <taxon>Pseudomonadota</taxon>
        <taxon>Alphaproteobacteria</taxon>
        <taxon>Rhodobacterales</taxon>
        <taxon>Paracoccaceae</taxon>
        <taxon>Sedimentitalea</taxon>
    </lineage>
</organism>
<accession>A0ABU3VFN0</accession>
<comment type="caution">
    <text evidence="2">The sequence shown here is derived from an EMBL/GenBank/DDBJ whole genome shotgun (WGS) entry which is preliminary data.</text>
</comment>
<evidence type="ECO:0000313" key="3">
    <source>
        <dbReference type="Proteomes" id="UP001255416"/>
    </source>
</evidence>
<keyword evidence="1" id="KW-0732">Signal</keyword>
<reference evidence="3" key="1">
    <citation type="submission" date="2023-05" db="EMBL/GenBank/DDBJ databases">
        <title>Sedimentitalea sp. nov. JM2-8.</title>
        <authorList>
            <person name="Huang J."/>
        </authorList>
    </citation>
    <scope>NUCLEOTIDE SEQUENCE [LARGE SCALE GENOMIC DNA]</scope>
    <source>
        <strain evidence="3">KHS03</strain>
    </source>
</reference>
<keyword evidence="3" id="KW-1185">Reference proteome</keyword>
<feature type="signal peptide" evidence="1">
    <location>
        <begin position="1"/>
        <end position="21"/>
    </location>
</feature>
<gene>
    <name evidence="2" type="ORF">QO231_14125</name>
</gene>